<sequence>MRELIGECQLCGKPVYCENGFFDGEQMNGKLTCNSCAEKIESTEENGQT</sequence>
<gene>
    <name evidence="1" type="ORF">GCM10011409_34170</name>
</gene>
<dbReference type="EMBL" id="BMJD01000034">
    <property type="protein sequence ID" value="GGB53705.1"/>
    <property type="molecule type" value="Genomic_DNA"/>
</dbReference>
<organism evidence="1 2">
    <name type="scientific">Lentibacillus populi</name>
    <dbReference type="NCBI Taxonomy" id="1827502"/>
    <lineage>
        <taxon>Bacteria</taxon>
        <taxon>Bacillati</taxon>
        <taxon>Bacillota</taxon>
        <taxon>Bacilli</taxon>
        <taxon>Bacillales</taxon>
        <taxon>Bacillaceae</taxon>
        <taxon>Lentibacillus</taxon>
    </lineage>
</organism>
<proteinExistence type="predicted"/>
<evidence type="ECO:0000313" key="1">
    <source>
        <dbReference type="EMBL" id="GGB53705.1"/>
    </source>
</evidence>
<evidence type="ECO:0000313" key="2">
    <source>
        <dbReference type="Proteomes" id="UP000621492"/>
    </source>
</evidence>
<keyword evidence="2" id="KW-1185">Reference proteome</keyword>
<accession>A0A9W5X753</accession>
<reference evidence="1" key="2">
    <citation type="submission" date="2020-09" db="EMBL/GenBank/DDBJ databases">
        <authorList>
            <person name="Sun Q."/>
            <person name="Zhou Y."/>
        </authorList>
    </citation>
    <scope>NUCLEOTIDE SEQUENCE</scope>
    <source>
        <strain evidence="1">CGMCC 1.15454</strain>
    </source>
</reference>
<dbReference type="RefSeq" id="WP_188725560.1">
    <property type="nucleotide sequence ID" value="NZ_BMJD01000034.1"/>
</dbReference>
<protein>
    <submittedName>
        <fullName evidence="1">Uncharacterized protein</fullName>
    </submittedName>
</protein>
<comment type="caution">
    <text evidence="1">The sequence shown here is derived from an EMBL/GenBank/DDBJ whole genome shotgun (WGS) entry which is preliminary data.</text>
</comment>
<reference evidence="1" key="1">
    <citation type="journal article" date="2014" name="Int. J. Syst. Evol. Microbiol.">
        <title>Complete genome sequence of Corynebacterium casei LMG S-19264T (=DSM 44701T), isolated from a smear-ripened cheese.</title>
        <authorList>
            <consortium name="US DOE Joint Genome Institute (JGI-PGF)"/>
            <person name="Walter F."/>
            <person name="Albersmeier A."/>
            <person name="Kalinowski J."/>
            <person name="Ruckert C."/>
        </authorList>
    </citation>
    <scope>NUCLEOTIDE SEQUENCE</scope>
    <source>
        <strain evidence="1">CGMCC 1.15454</strain>
    </source>
</reference>
<name>A0A9W5X753_9BACI</name>
<dbReference type="Proteomes" id="UP000621492">
    <property type="component" value="Unassembled WGS sequence"/>
</dbReference>
<dbReference type="AlphaFoldDB" id="A0A9W5X753"/>